<dbReference type="PANTHER" id="PTHR18901:SF47">
    <property type="entry name" value="RIBOFLAVIN KINASE"/>
    <property type="match status" value="1"/>
</dbReference>
<dbReference type="Pfam" id="PF00702">
    <property type="entry name" value="Hydrolase"/>
    <property type="match status" value="1"/>
</dbReference>
<reference evidence="1" key="1">
    <citation type="journal article" date="2014" name="Science">
        <title>Structural and functional partitioning of bread wheat chromosome 3B.</title>
        <authorList>
            <person name="Choulet F."/>
            <person name="Alberti A."/>
            <person name="Theil S."/>
            <person name="Glover N."/>
            <person name="Barbe V."/>
            <person name="Daron J."/>
            <person name="Pingault L."/>
            <person name="Sourdille P."/>
            <person name="Couloux A."/>
            <person name="Paux E."/>
            <person name="Leroy P."/>
            <person name="Mangenot S."/>
            <person name="Guilhot N."/>
            <person name="Le Gouis J."/>
            <person name="Balfourier F."/>
            <person name="Alaux M."/>
            <person name="Jamilloux V."/>
            <person name="Poulain J."/>
            <person name="Durand C."/>
            <person name="Bellec A."/>
            <person name="Gaspin C."/>
            <person name="Safar J."/>
            <person name="Dolezel J."/>
            <person name="Rogers J."/>
            <person name="Vandepoele K."/>
            <person name="Aury J.M."/>
            <person name="Mayer K."/>
            <person name="Berges H."/>
            <person name="Quesneville H."/>
            <person name="Wincker P."/>
            <person name="Feuillet C."/>
        </authorList>
    </citation>
    <scope>NUCLEOTIDE SEQUENCE</scope>
</reference>
<evidence type="ECO:0000313" key="1">
    <source>
        <dbReference type="EMBL" id="CDM84225.1"/>
    </source>
</evidence>
<dbReference type="InterPro" id="IPR023198">
    <property type="entry name" value="PGP-like_dom2"/>
</dbReference>
<dbReference type="AlphaFoldDB" id="A0A077S338"/>
<dbReference type="Gene3D" id="3.40.50.1000">
    <property type="entry name" value="HAD superfamily/HAD-like"/>
    <property type="match status" value="1"/>
</dbReference>
<dbReference type="InterPro" id="IPR023214">
    <property type="entry name" value="HAD_sf"/>
</dbReference>
<dbReference type="InterPro" id="IPR036412">
    <property type="entry name" value="HAD-like_sf"/>
</dbReference>
<dbReference type="HOGENOM" id="CLU_1771457_0_0_1"/>
<gene>
    <name evidence="1" type="ORF">TRAES_3BF090300090CFD_c1</name>
</gene>
<accession>A0A077S338</accession>
<organism evidence="1">
    <name type="scientific">Triticum aestivum</name>
    <name type="common">Wheat</name>
    <dbReference type="NCBI Taxonomy" id="4565"/>
    <lineage>
        <taxon>Eukaryota</taxon>
        <taxon>Viridiplantae</taxon>
        <taxon>Streptophyta</taxon>
        <taxon>Embryophyta</taxon>
        <taxon>Tracheophyta</taxon>
        <taxon>Spermatophyta</taxon>
        <taxon>Magnoliopsida</taxon>
        <taxon>Liliopsida</taxon>
        <taxon>Poales</taxon>
        <taxon>Poaceae</taxon>
        <taxon>BOP clade</taxon>
        <taxon>Pooideae</taxon>
        <taxon>Triticodae</taxon>
        <taxon>Triticeae</taxon>
        <taxon>Triticinae</taxon>
        <taxon>Triticum</taxon>
    </lineage>
</organism>
<sequence length="147" mass="16227">MATKHHVSAVIFDLDDTLLDTGTHIRIISFWKKTLGLISKMEYVNDGVCVCVDAESVTRGILNDFLATYGKTADAGKEEGRLGQSHREYAAGIIADYGLPLTLEEYSEAIFPLYLKSWQKAKPLPGVRRLLKHLHKNGVPLALASNS</sequence>
<name>A0A077S338_WHEAT</name>
<protein>
    <submittedName>
        <fullName evidence="1">Uncharacterized protein</fullName>
    </submittedName>
</protein>
<dbReference type="Gene3D" id="1.10.150.240">
    <property type="entry name" value="Putative phosphatase, domain 2"/>
    <property type="match status" value="1"/>
</dbReference>
<dbReference type="EMBL" id="HG670306">
    <property type="protein sequence ID" value="CDM84225.1"/>
    <property type="molecule type" value="Genomic_DNA"/>
</dbReference>
<dbReference type="SUPFAM" id="SSF56784">
    <property type="entry name" value="HAD-like"/>
    <property type="match status" value="1"/>
</dbReference>
<proteinExistence type="predicted"/>
<dbReference type="PANTHER" id="PTHR18901">
    <property type="entry name" value="2-DEOXYGLUCOSE-6-PHOSPHATE PHOSPHATASE 2"/>
    <property type="match status" value="1"/>
</dbReference>